<organism evidence="8">
    <name type="scientific">Caenorhabditis brenneri</name>
    <name type="common">Nematode worm</name>
    <dbReference type="NCBI Taxonomy" id="135651"/>
    <lineage>
        <taxon>Eukaryota</taxon>
        <taxon>Metazoa</taxon>
        <taxon>Ecdysozoa</taxon>
        <taxon>Nematoda</taxon>
        <taxon>Chromadorea</taxon>
        <taxon>Rhabditida</taxon>
        <taxon>Rhabditina</taxon>
        <taxon>Rhabditomorpha</taxon>
        <taxon>Rhabditoidea</taxon>
        <taxon>Rhabditidae</taxon>
        <taxon>Peloderinae</taxon>
        <taxon>Caenorhabditis</taxon>
    </lineage>
</organism>
<dbReference type="AlphaFoldDB" id="G0P1T2"/>
<dbReference type="PROSITE" id="PS51192">
    <property type="entry name" value="HELICASE_ATP_BIND_1"/>
    <property type="match status" value="1"/>
</dbReference>
<accession>G0P1T2</accession>
<comment type="similarity">
    <text evidence="4">Belongs to the DEAD box helicase family.</text>
</comment>
<evidence type="ECO:0000313" key="7">
    <source>
        <dbReference type="EMBL" id="EGT42784.1"/>
    </source>
</evidence>
<comment type="domain">
    <text evidence="4">The Q motif is unique to and characteristic of the DEAD box family of RNA helicases and controls ATP binding and hydrolysis.</text>
</comment>
<comment type="function">
    <text evidence="4">RNA helicase.</text>
</comment>
<dbReference type="InParanoid" id="G0P1T2"/>
<dbReference type="Proteomes" id="UP000008068">
    <property type="component" value="Unassembled WGS sequence"/>
</dbReference>
<dbReference type="EC" id="3.6.4.13" evidence="4"/>
<keyword evidence="8" id="KW-1185">Reference proteome</keyword>
<dbReference type="PANTHER" id="PTHR24031">
    <property type="entry name" value="RNA HELICASE"/>
    <property type="match status" value="1"/>
</dbReference>
<sequence>MIMIISSIVSILKESATDDSVKLLCDISNVIIQLLGSLILKKDTKPRLTTTGSKQVNSWERISIFEAEITKESAILLAVLSPVITVTSLLSSIVPYICIVSLVYIGICLVSVIRDAFYNFPFILEPKSDKKDTFEKFGLRFDVLHGLVKFSKKPTAYANHLIPAVLSRRHVISTFTTGQIKTASVVGSFMNFLDEHLHSIQCIYIVPNSEIGSYVLQVMDNVCEFVDVEVLGLCRNTPNSEDIRTILNVAPSILVVTMEKFLELNGHRGINMSKVTTIVIDYCDHSINSTTVKKLNNAMEKLNSSTQIILLAQKLSETVKQFMGIWMPERLYIGKQRRI</sequence>
<keyword evidence="2 4" id="KW-0378">Hydrolase</keyword>
<evidence type="ECO:0000256" key="4">
    <source>
        <dbReference type="RuleBase" id="RU365068"/>
    </source>
</evidence>
<reference evidence="8" key="1">
    <citation type="submission" date="2011-07" db="EMBL/GenBank/DDBJ databases">
        <authorList>
            <consortium name="Caenorhabditis brenneri Sequencing and Analysis Consortium"/>
            <person name="Wilson R.K."/>
        </authorList>
    </citation>
    <scope>NUCLEOTIDE SEQUENCE [LARGE SCALE GENOMIC DNA]</scope>
    <source>
        <strain evidence="8">PB2801</strain>
    </source>
</reference>
<keyword evidence="3 4" id="KW-0067">ATP-binding</keyword>
<dbReference type="HOGENOM" id="CLU_819470_0_0_1"/>
<keyword evidence="5" id="KW-0812">Transmembrane</keyword>
<name>G0P1T2_CAEBE</name>
<dbReference type="STRING" id="135651.G0P1T2"/>
<dbReference type="EMBL" id="GL380017">
    <property type="protein sequence ID" value="EGT42784.1"/>
    <property type="molecule type" value="Genomic_DNA"/>
</dbReference>
<keyword evidence="4" id="KW-0347">Helicase</keyword>
<keyword evidence="5" id="KW-1133">Transmembrane helix</keyword>
<dbReference type="GO" id="GO:0003723">
    <property type="term" value="F:RNA binding"/>
    <property type="evidence" value="ECO:0007669"/>
    <property type="project" value="UniProtKB-UniRule"/>
</dbReference>
<proteinExistence type="inferred from homology"/>
<evidence type="ECO:0000256" key="1">
    <source>
        <dbReference type="ARBA" id="ARBA00022741"/>
    </source>
</evidence>
<dbReference type="GO" id="GO:0016787">
    <property type="term" value="F:hydrolase activity"/>
    <property type="evidence" value="ECO:0007669"/>
    <property type="project" value="UniProtKB-KW"/>
</dbReference>
<dbReference type="SUPFAM" id="SSF52540">
    <property type="entry name" value="P-loop containing nucleoside triphosphate hydrolases"/>
    <property type="match status" value="1"/>
</dbReference>
<evidence type="ECO:0000259" key="6">
    <source>
        <dbReference type="PROSITE" id="PS51192"/>
    </source>
</evidence>
<feature type="domain" description="Helicase ATP-binding" evidence="6">
    <location>
        <begin position="162"/>
        <end position="333"/>
    </location>
</feature>
<dbReference type="GO" id="GO:0003724">
    <property type="term" value="F:RNA helicase activity"/>
    <property type="evidence" value="ECO:0007669"/>
    <property type="project" value="UniProtKB-EC"/>
</dbReference>
<protein>
    <recommendedName>
        <fullName evidence="4">ATP-dependent RNA helicase</fullName>
        <ecNumber evidence="4">3.6.4.13</ecNumber>
    </recommendedName>
</protein>
<dbReference type="InterPro" id="IPR027417">
    <property type="entry name" value="P-loop_NTPase"/>
</dbReference>
<evidence type="ECO:0000256" key="3">
    <source>
        <dbReference type="ARBA" id="ARBA00022840"/>
    </source>
</evidence>
<dbReference type="Pfam" id="PF00270">
    <property type="entry name" value="DEAD"/>
    <property type="match status" value="1"/>
</dbReference>
<evidence type="ECO:0000313" key="8">
    <source>
        <dbReference type="Proteomes" id="UP000008068"/>
    </source>
</evidence>
<keyword evidence="5" id="KW-0472">Membrane</keyword>
<keyword evidence="1 4" id="KW-0547">Nucleotide-binding</keyword>
<evidence type="ECO:0000256" key="5">
    <source>
        <dbReference type="SAM" id="Phobius"/>
    </source>
</evidence>
<evidence type="ECO:0000256" key="2">
    <source>
        <dbReference type="ARBA" id="ARBA00022801"/>
    </source>
</evidence>
<dbReference type="Gene3D" id="3.40.50.300">
    <property type="entry name" value="P-loop containing nucleotide triphosphate hydrolases"/>
    <property type="match status" value="1"/>
</dbReference>
<dbReference type="eggNOG" id="KOG0328">
    <property type="taxonomic scope" value="Eukaryota"/>
</dbReference>
<dbReference type="InterPro" id="IPR014001">
    <property type="entry name" value="Helicase_ATP-bd"/>
</dbReference>
<comment type="catalytic activity">
    <reaction evidence="4">
        <text>ATP + H2O = ADP + phosphate + H(+)</text>
        <dbReference type="Rhea" id="RHEA:13065"/>
        <dbReference type="ChEBI" id="CHEBI:15377"/>
        <dbReference type="ChEBI" id="CHEBI:15378"/>
        <dbReference type="ChEBI" id="CHEBI:30616"/>
        <dbReference type="ChEBI" id="CHEBI:43474"/>
        <dbReference type="ChEBI" id="CHEBI:456216"/>
        <dbReference type="EC" id="3.6.4.13"/>
    </reaction>
</comment>
<dbReference type="InterPro" id="IPR011545">
    <property type="entry name" value="DEAD/DEAH_box_helicase_dom"/>
</dbReference>
<keyword evidence="4" id="KW-0694">RNA-binding</keyword>
<dbReference type="GO" id="GO:0005524">
    <property type="term" value="F:ATP binding"/>
    <property type="evidence" value="ECO:0007669"/>
    <property type="project" value="UniProtKB-UniRule"/>
</dbReference>
<feature type="transmembrane region" description="Helical" evidence="5">
    <location>
        <begin position="93"/>
        <end position="113"/>
    </location>
</feature>
<gene>
    <name evidence="7" type="ORF">CAEBREN_29694</name>
</gene>